<evidence type="ECO:0000259" key="3">
    <source>
        <dbReference type="PROSITE" id="PS50119"/>
    </source>
</evidence>
<keyword evidence="1" id="KW-0863">Zinc-finger</keyword>
<evidence type="ECO:0000256" key="2">
    <source>
        <dbReference type="SAM" id="MobiDB-lite"/>
    </source>
</evidence>
<feature type="region of interest" description="Disordered" evidence="2">
    <location>
        <begin position="67"/>
        <end position="99"/>
    </location>
</feature>
<protein>
    <recommendedName>
        <fullName evidence="3">B box-type domain-containing protein</fullName>
    </recommendedName>
</protein>
<reference evidence="4" key="2">
    <citation type="submission" date="2020-11" db="EMBL/GenBank/DDBJ databases">
        <authorList>
            <person name="McCartney M.A."/>
            <person name="Auch B."/>
            <person name="Kono T."/>
            <person name="Mallez S."/>
            <person name="Becker A."/>
            <person name="Gohl D.M."/>
            <person name="Silverstein K.A.T."/>
            <person name="Koren S."/>
            <person name="Bechman K.B."/>
            <person name="Herman A."/>
            <person name="Abrahante J.E."/>
            <person name="Garbe J."/>
        </authorList>
    </citation>
    <scope>NUCLEOTIDE SEQUENCE</scope>
    <source>
        <strain evidence="4">Duluth1</strain>
        <tissue evidence="4">Whole animal</tissue>
    </source>
</reference>
<accession>A0A9D4NGD6</accession>
<name>A0A9D4NGD6_DREPO</name>
<feature type="domain" description="B box-type" evidence="3">
    <location>
        <begin position="24"/>
        <end position="64"/>
    </location>
</feature>
<evidence type="ECO:0000256" key="1">
    <source>
        <dbReference type="PROSITE-ProRule" id="PRU00024"/>
    </source>
</evidence>
<keyword evidence="1" id="KW-0862">Zinc</keyword>
<evidence type="ECO:0000313" key="4">
    <source>
        <dbReference type="EMBL" id="KAH3894935.1"/>
    </source>
</evidence>
<dbReference type="AlphaFoldDB" id="A0A9D4NGD6"/>
<feature type="compositionally biased region" description="Basic and acidic residues" evidence="2">
    <location>
        <begin position="67"/>
        <end position="87"/>
    </location>
</feature>
<keyword evidence="5" id="KW-1185">Reference proteome</keyword>
<dbReference type="PROSITE" id="PS50119">
    <property type="entry name" value="ZF_BBOX"/>
    <property type="match status" value="1"/>
</dbReference>
<organism evidence="4 5">
    <name type="scientific">Dreissena polymorpha</name>
    <name type="common">Zebra mussel</name>
    <name type="synonym">Mytilus polymorpha</name>
    <dbReference type="NCBI Taxonomy" id="45954"/>
    <lineage>
        <taxon>Eukaryota</taxon>
        <taxon>Metazoa</taxon>
        <taxon>Spiralia</taxon>
        <taxon>Lophotrochozoa</taxon>
        <taxon>Mollusca</taxon>
        <taxon>Bivalvia</taxon>
        <taxon>Autobranchia</taxon>
        <taxon>Heteroconchia</taxon>
        <taxon>Euheterodonta</taxon>
        <taxon>Imparidentia</taxon>
        <taxon>Neoheterodontei</taxon>
        <taxon>Myida</taxon>
        <taxon>Dreissenoidea</taxon>
        <taxon>Dreissenidae</taxon>
        <taxon>Dreissena</taxon>
    </lineage>
</organism>
<reference evidence="4" key="1">
    <citation type="journal article" date="2019" name="bioRxiv">
        <title>The Genome of the Zebra Mussel, Dreissena polymorpha: A Resource for Invasive Species Research.</title>
        <authorList>
            <person name="McCartney M.A."/>
            <person name="Auch B."/>
            <person name="Kono T."/>
            <person name="Mallez S."/>
            <person name="Zhang Y."/>
            <person name="Obille A."/>
            <person name="Becker A."/>
            <person name="Abrahante J.E."/>
            <person name="Garbe J."/>
            <person name="Badalamenti J.P."/>
            <person name="Herman A."/>
            <person name="Mangelson H."/>
            <person name="Liachko I."/>
            <person name="Sullivan S."/>
            <person name="Sone E.D."/>
            <person name="Koren S."/>
            <person name="Silverstein K.A.T."/>
            <person name="Beckman K.B."/>
            <person name="Gohl D.M."/>
        </authorList>
    </citation>
    <scope>NUCLEOTIDE SEQUENCE</scope>
    <source>
        <strain evidence="4">Duluth1</strain>
        <tissue evidence="4">Whole animal</tissue>
    </source>
</reference>
<comment type="caution">
    <text evidence="4">The sequence shown here is derived from an EMBL/GenBank/DDBJ whole genome shotgun (WGS) entry which is preliminary data.</text>
</comment>
<proteinExistence type="predicted"/>
<dbReference type="GO" id="GO:0008270">
    <property type="term" value="F:zinc ion binding"/>
    <property type="evidence" value="ECO:0007669"/>
    <property type="project" value="UniProtKB-KW"/>
</dbReference>
<dbReference type="Proteomes" id="UP000828390">
    <property type="component" value="Unassembled WGS sequence"/>
</dbReference>
<keyword evidence="1" id="KW-0479">Metal-binding</keyword>
<gene>
    <name evidence="4" type="ORF">DPMN_019095</name>
</gene>
<sequence length="110" mass="12179">MASFSQSSIEKGSDFVYLCSGSACKDKSTVMNAEVYCETCDKFFCKKCCGLHDQLFTGHNVLGKEHENKWSVSKEKDSTSQKLKVDSSRPQPGNKDPSKNLVLKKIAASF</sequence>
<evidence type="ECO:0000313" key="5">
    <source>
        <dbReference type="Proteomes" id="UP000828390"/>
    </source>
</evidence>
<dbReference type="EMBL" id="JAIWYP010000001">
    <property type="protein sequence ID" value="KAH3894935.1"/>
    <property type="molecule type" value="Genomic_DNA"/>
</dbReference>
<dbReference type="InterPro" id="IPR000315">
    <property type="entry name" value="Znf_B-box"/>
</dbReference>